<evidence type="ECO:0000256" key="1">
    <source>
        <dbReference type="SAM" id="SignalP"/>
    </source>
</evidence>
<evidence type="ECO:0000313" key="2">
    <source>
        <dbReference type="EMBL" id="KAJ3660393.1"/>
    </source>
</evidence>
<dbReference type="AlphaFoldDB" id="A0AA38IS41"/>
<dbReference type="Proteomes" id="UP001168821">
    <property type="component" value="Unassembled WGS sequence"/>
</dbReference>
<evidence type="ECO:0000313" key="3">
    <source>
        <dbReference type="Proteomes" id="UP001168821"/>
    </source>
</evidence>
<accession>A0AA38IS41</accession>
<proteinExistence type="predicted"/>
<gene>
    <name evidence="2" type="ORF">Zmor_004843</name>
</gene>
<comment type="caution">
    <text evidence="2">The sequence shown here is derived from an EMBL/GenBank/DDBJ whole genome shotgun (WGS) entry which is preliminary data.</text>
</comment>
<keyword evidence="3" id="KW-1185">Reference proteome</keyword>
<protein>
    <recommendedName>
        <fullName evidence="4">Secreted protein</fullName>
    </recommendedName>
</protein>
<reference evidence="2" key="1">
    <citation type="journal article" date="2023" name="G3 (Bethesda)">
        <title>Whole genome assemblies of Zophobas morio and Tenebrio molitor.</title>
        <authorList>
            <person name="Kaur S."/>
            <person name="Stinson S.A."/>
            <person name="diCenzo G.C."/>
        </authorList>
    </citation>
    <scope>NUCLEOTIDE SEQUENCE</scope>
    <source>
        <strain evidence="2">QUZm001</strain>
    </source>
</reference>
<feature type="chain" id="PRO_5041223174" description="Secreted protein" evidence="1">
    <location>
        <begin position="24"/>
        <end position="111"/>
    </location>
</feature>
<name>A0AA38IS41_9CUCU</name>
<feature type="signal peptide" evidence="1">
    <location>
        <begin position="1"/>
        <end position="23"/>
    </location>
</feature>
<evidence type="ECO:0008006" key="4">
    <source>
        <dbReference type="Google" id="ProtNLM"/>
    </source>
</evidence>
<dbReference type="EMBL" id="JALNTZ010000002">
    <property type="protein sequence ID" value="KAJ3660393.1"/>
    <property type="molecule type" value="Genomic_DNA"/>
</dbReference>
<sequence>MGSPRAFLCMSSLSKLLLNYVGSEGPRDGADSATGGGTYKFGPKFYLFRPPLRETWPINENVDGKSLKHKKFHNCAATVVWSGSWRAAAGAYTGWFIILRCGHGHNIGHEK</sequence>
<organism evidence="2 3">
    <name type="scientific">Zophobas morio</name>
    <dbReference type="NCBI Taxonomy" id="2755281"/>
    <lineage>
        <taxon>Eukaryota</taxon>
        <taxon>Metazoa</taxon>
        <taxon>Ecdysozoa</taxon>
        <taxon>Arthropoda</taxon>
        <taxon>Hexapoda</taxon>
        <taxon>Insecta</taxon>
        <taxon>Pterygota</taxon>
        <taxon>Neoptera</taxon>
        <taxon>Endopterygota</taxon>
        <taxon>Coleoptera</taxon>
        <taxon>Polyphaga</taxon>
        <taxon>Cucujiformia</taxon>
        <taxon>Tenebrionidae</taxon>
        <taxon>Zophobas</taxon>
    </lineage>
</organism>
<keyword evidence="1" id="KW-0732">Signal</keyword>